<organism evidence="2 3">
    <name type="scientific">Micromonospora ureilytica</name>
    <dbReference type="NCBI Taxonomy" id="709868"/>
    <lineage>
        <taxon>Bacteria</taxon>
        <taxon>Bacillati</taxon>
        <taxon>Actinomycetota</taxon>
        <taxon>Actinomycetes</taxon>
        <taxon>Micromonosporales</taxon>
        <taxon>Micromonosporaceae</taxon>
        <taxon>Micromonospora</taxon>
    </lineage>
</organism>
<reference evidence="2 3" key="1">
    <citation type="submission" date="2020-11" db="EMBL/GenBank/DDBJ databases">
        <title>Sequencing the genomes of 1000 actinobacteria strains.</title>
        <authorList>
            <person name="Klenk H.-P."/>
        </authorList>
    </citation>
    <scope>NUCLEOTIDE SEQUENCE [LARGE SCALE GENOMIC DNA]</scope>
    <source>
        <strain evidence="2 3">DSM 101692</strain>
    </source>
</reference>
<keyword evidence="1" id="KW-1133">Transmembrane helix</keyword>
<comment type="caution">
    <text evidence="2">The sequence shown here is derived from an EMBL/GenBank/DDBJ whole genome shotgun (WGS) entry which is preliminary data.</text>
</comment>
<name>A0ABS0JE07_9ACTN</name>
<accession>A0ABS0JE07</accession>
<keyword evidence="1" id="KW-0812">Transmembrane</keyword>
<protein>
    <submittedName>
        <fullName evidence="2">Membrane protein YdbS with pleckstrin-like domain</fullName>
    </submittedName>
</protein>
<gene>
    <name evidence="2" type="ORF">IW248_000870</name>
</gene>
<evidence type="ECO:0000313" key="3">
    <source>
        <dbReference type="Proteomes" id="UP000614915"/>
    </source>
</evidence>
<feature type="transmembrane region" description="Helical" evidence="1">
    <location>
        <begin position="26"/>
        <end position="43"/>
    </location>
</feature>
<dbReference type="Proteomes" id="UP000614915">
    <property type="component" value="Unassembled WGS sequence"/>
</dbReference>
<keyword evidence="3" id="KW-1185">Reference proteome</keyword>
<dbReference type="RefSeq" id="WP_196925761.1">
    <property type="nucleotide sequence ID" value="NZ_CP108567.1"/>
</dbReference>
<feature type="transmembrane region" description="Helical" evidence="1">
    <location>
        <begin position="49"/>
        <end position="67"/>
    </location>
</feature>
<keyword evidence="1" id="KW-0472">Membrane</keyword>
<sequence length="77" mass="8251">MTDPYRIAEATVDAPKKPGGGLLRPLLWLVLFVSAAANVVLSTAADNQWISSAFGLVAVLSAVALIVHHRRNRARES</sequence>
<evidence type="ECO:0000256" key="1">
    <source>
        <dbReference type="SAM" id="Phobius"/>
    </source>
</evidence>
<dbReference type="EMBL" id="JADOTX010000001">
    <property type="protein sequence ID" value="MBG6064583.1"/>
    <property type="molecule type" value="Genomic_DNA"/>
</dbReference>
<proteinExistence type="predicted"/>
<evidence type="ECO:0000313" key="2">
    <source>
        <dbReference type="EMBL" id="MBG6064583.1"/>
    </source>
</evidence>